<feature type="domain" description="Multiple myeloma tumor-associated protein 2-like N-terminal" evidence="2">
    <location>
        <begin position="10"/>
        <end position="85"/>
    </location>
</feature>
<feature type="region of interest" description="Disordered" evidence="1">
    <location>
        <begin position="209"/>
        <end position="294"/>
    </location>
</feature>
<dbReference type="PANTHER" id="PTHR14580">
    <property type="entry name" value="MULTIPLE MYELOMA TUMOR-ASSOCIATED PROTEIN 2 FAMILY MEMBER"/>
    <property type="match status" value="1"/>
</dbReference>
<dbReference type="EMBL" id="CAJNOI010000002">
    <property type="protein sequence ID" value="CAF0728436.1"/>
    <property type="molecule type" value="Genomic_DNA"/>
</dbReference>
<feature type="compositionally biased region" description="Acidic residues" evidence="1">
    <location>
        <begin position="167"/>
        <end position="182"/>
    </location>
</feature>
<dbReference type="PANTHER" id="PTHR14580:SF0">
    <property type="entry name" value="MULTIPLE MYELOMA TUMOR-ASSOCIATED PROTEIN 2"/>
    <property type="match status" value="1"/>
</dbReference>
<feature type="compositionally biased region" description="Basic residues" evidence="1">
    <location>
        <begin position="131"/>
        <end position="154"/>
    </location>
</feature>
<keyword evidence="5" id="KW-1185">Reference proteome</keyword>
<feature type="compositionally biased region" description="Basic residues" evidence="1">
    <location>
        <begin position="251"/>
        <end position="260"/>
    </location>
</feature>
<feature type="region of interest" description="Disordered" evidence="1">
    <location>
        <begin position="79"/>
        <end position="196"/>
    </location>
</feature>
<dbReference type="Proteomes" id="UP000663877">
    <property type="component" value="Unassembled WGS sequence"/>
</dbReference>
<sequence length="294" mass="34121">MSVFHKARAGTRGGKDQFSWDTVKSDKDRECFLGHSVMAPTGRWQEGKDLTWYAKDRENEQQQIKSAEFIAAKKHEEDALMAALGMKPMPPPPTPSSSTQPKPVIKREPQSTRSIKNEPMTPAIHGDSRNEKHHHHHKKPSNQRREDRRRRRQLKATGSDEEKHEWSEDDDEDDLLYGDNDEDQAKQLTEPDEMTEKDLDEFLLDLVKKHGLKTIQRTLKSKKDKKERKRKHSSESSSASESEEEVVKSEPKHKHKKKRSHKEESTRHRTRSPSPPPPSSSSSKKDRSKHHRHH</sequence>
<evidence type="ECO:0000313" key="5">
    <source>
        <dbReference type="Proteomes" id="UP000663832"/>
    </source>
</evidence>
<dbReference type="OrthoDB" id="5390672at2759"/>
<dbReference type="AlphaFoldDB" id="A0A813SEL2"/>
<organism evidence="4 5">
    <name type="scientific">Adineta steineri</name>
    <dbReference type="NCBI Taxonomy" id="433720"/>
    <lineage>
        <taxon>Eukaryota</taxon>
        <taxon>Metazoa</taxon>
        <taxon>Spiralia</taxon>
        <taxon>Gnathifera</taxon>
        <taxon>Rotifera</taxon>
        <taxon>Eurotatoria</taxon>
        <taxon>Bdelloidea</taxon>
        <taxon>Adinetida</taxon>
        <taxon>Adinetidae</taxon>
        <taxon>Adineta</taxon>
    </lineage>
</organism>
<evidence type="ECO:0000313" key="3">
    <source>
        <dbReference type="EMBL" id="CAF0728436.1"/>
    </source>
</evidence>
<evidence type="ECO:0000259" key="2">
    <source>
        <dbReference type="Pfam" id="PF10159"/>
    </source>
</evidence>
<proteinExistence type="predicted"/>
<dbReference type="Pfam" id="PF10159">
    <property type="entry name" value="MMtag"/>
    <property type="match status" value="1"/>
</dbReference>
<reference evidence="4" key="1">
    <citation type="submission" date="2021-02" db="EMBL/GenBank/DDBJ databases">
        <authorList>
            <person name="Nowell W R."/>
        </authorList>
    </citation>
    <scope>NUCLEOTIDE SEQUENCE</scope>
</reference>
<dbReference type="Proteomes" id="UP000663832">
    <property type="component" value="Unassembled WGS sequence"/>
</dbReference>
<dbReference type="InterPro" id="IPR039207">
    <property type="entry name" value="MMTAG2-like"/>
</dbReference>
<dbReference type="InterPro" id="IPR019315">
    <property type="entry name" value="MMTA2_N"/>
</dbReference>
<dbReference type="EMBL" id="CAJNOM010000014">
    <property type="protein sequence ID" value="CAF0794344.1"/>
    <property type="molecule type" value="Genomic_DNA"/>
</dbReference>
<protein>
    <recommendedName>
        <fullName evidence="2">Multiple myeloma tumor-associated protein 2-like N-terminal domain-containing protein</fullName>
    </recommendedName>
</protein>
<accession>A0A813SEL2</accession>
<feature type="compositionally biased region" description="Basic residues" evidence="1">
    <location>
        <begin position="219"/>
        <end position="232"/>
    </location>
</feature>
<name>A0A813SEL2_9BILA</name>
<evidence type="ECO:0000313" key="4">
    <source>
        <dbReference type="EMBL" id="CAF0794344.1"/>
    </source>
</evidence>
<comment type="caution">
    <text evidence="4">The sequence shown here is derived from an EMBL/GenBank/DDBJ whole genome shotgun (WGS) entry which is preliminary data.</text>
</comment>
<evidence type="ECO:0000256" key="1">
    <source>
        <dbReference type="SAM" id="MobiDB-lite"/>
    </source>
</evidence>
<gene>
    <name evidence="3" type="ORF">BJG266_LOCUS981</name>
    <name evidence="4" type="ORF">QVE165_LOCUS3872</name>
</gene>